<comment type="caution">
    <text evidence="4">The sequence shown here is derived from an EMBL/GenBank/DDBJ whole genome shotgun (WGS) entry which is preliminary data.</text>
</comment>
<sequence>MVLLSTMVSPAMALPSLRIMPLGDSITKGNGSSDRNGYRNRLRQMLRDQKAAVDMIGTQQMGSMEDNDHQGHSGKMLADINGYWKESIQARPNVVLVHAGTNNMDLEVDLAGSPGVMEDIIDGLLRNAPDATVVVMPVIWAKDSRMQANTDAFNEKVKSIVETRQSASKHVLLAPTDITADDLSDKKHPNNKGYQKMAESWFEAILEADSKGWLKEPVKVDADDLEGMGLGTHGGLSKGEACSGRIWEKKGPVFNARVWKEAGEISSSSPNFRRDKLHLADLNGDGKADYILADDDGTIRAWLYNGYFGIVHHWKSLGEVNPDWNSVEGKMVRFADVDNDGKADLIVLYSDGAAKVWKNVDNGAKFEPLDSKWATGLAPRDKVSFRDMDGDGYADYVITYSGGAVEWARNTHNNGKDRSKRNWETAQVIAPGPAGIPANSAKLADIDGDGLADYLVVYAGGAVKAFRNTGSLNRQGRNWQDLGTIAPGVNGVTGDMIRFADMDDDGYADFLAVADDGSIRMWKNMGIVGAKGSSLRFADLTGNGKADVIFVDGKGRALAWLNKGIADWESIGEIAPGLDEDLSSARIEFADVNGDKKADYLVIYGGGAVKAYLNNGNIPKTGDGRIWQNALTISPGVGEPGDKVRFADLNGDGYDDYLVIYDGGAVKAWLNNQNIPPKDGQRIWRDGYTVAPGVGEPGSKIRFADLSGDGKAEFIVQYEGGAAKGYFNMGNIPDAGKPRSWVDVGVVAGGVSPQGPVRYADLDGDGKADYLVVFGDGSVNAYINSCDWNQPPMSGGGDNPVGGGGGGSGNGDNPVGEGPPSGGGDEDGD</sequence>
<keyword evidence="5" id="KW-1185">Reference proteome</keyword>
<accession>A0A8K0WJN3</accession>
<organism evidence="4 5">
    <name type="scientific">Stachybotrys elegans</name>
    <dbReference type="NCBI Taxonomy" id="80388"/>
    <lineage>
        <taxon>Eukaryota</taxon>
        <taxon>Fungi</taxon>
        <taxon>Dikarya</taxon>
        <taxon>Ascomycota</taxon>
        <taxon>Pezizomycotina</taxon>
        <taxon>Sordariomycetes</taxon>
        <taxon>Hypocreomycetidae</taxon>
        <taxon>Hypocreales</taxon>
        <taxon>Stachybotryaceae</taxon>
        <taxon>Stachybotrys</taxon>
    </lineage>
</organism>
<dbReference type="CDD" id="cd01833">
    <property type="entry name" value="XynB_like"/>
    <property type="match status" value="1"/>
</dbReference>
<dbReference type="GO" id="GO:0004622">
    <property type="term" value="F:phosphatidylcholine lysophospholipase activity"/>
    <property type="evidence" value="ECO:0007669"/>
    <property type="project" value="TreeGrafter"/>
</dbReference>
<dbReference type="Pfam" id="PF13517">
    <property type="entry name" value="FG-GAP_3"/>
    <property type="match status" value="3"/>
</dbReference>
<dbReference type="PANTHER" id="PTHR30383:SF5">
    <property type="entry name" value="SGNH HYDROLASE-TYPE ESTERASE DOMAIN-CONTAINING PROTEIN"/>
    <property type="match status" value="1"/>
</dbReference>
<feature type="domain" description="SGNH hydrolase-type esterase" evidence="3">
    <location>
        <begin position="22"/>
        <end position="195"/>
    </location>
</feature>
<evidence type="ECO:0000256" key="2">
    <source>
        <dbReference type="SAM" id="MobiDB-lite"/>
    </source>
</evidence>
<dbReference type="SUPFAM" id="SSF69318">
    <property type="entry name" value="Integrin alpha N-terminal domain"/>
    <property type="match status" value="2"/>
</dbReference>
<evidence type="ECO:0000259" key="3">
    <source>
        <dbReference type="Pfam" id="PF13472"/>
    </source>
</evidence>
<gene>
    <name evidence="4" type="ORF">B0I35DRAFT_342432</name>
</gene>
<feature type="region of interest" description="Disordered" evidence="2">
    <location>
        <begin position="790"/>
        <end position="829"/>
    </location>
</feature>
<dbReference type="PANTHER" id="PTHR30383">
    <property type="entry name" value="THIOESTERASE 1/PROTEASE 1/LYSOPHOSPHOLIPASE L1"/>
    <property type="match status" value="1"/>
</dbReference>
<dbReference type="InterPro" id="IPR036514">
    <property type="entry name" value="SGNH_hydro_sf"/>
</dbReference>
<proteinExistence type="predicted"/>
<evidence type="ECO:0000313" key="5">
    <source>
        <dbReference type="Proteomes" id="UP000813444"/>
    </source>
</evidence>
<name>A0A8K0WJN3_9HYPO</name>
<dbReference type="AlphaFoldDB" id="A0A8K0WJN3"/>
<dbReference type="SUPFAM" id="SSF52266">
    <property type="entry name" value="SGNH hydrolase"/>
    <property type="match status" value="1"/>
</dbReference>
<dbReference type="InterPro" id="IPR013517">
    <property type="entry name" value="FG-GAP"/>
</dbReference>
<dbReference type="EMBL" id="JAGPNK010000030">
    <property type="protein sequence ID" value="KAH7303623.1"/>
    <property type="molecule type" value="Genomic_DNA"/>
</dbReference>
<dbReference type="Gene3D" id="3.40.50.1110">
    <property type="entry name" value="SGNH hydrolase"/>
    <property type="match status" value="1"/>
</dbReference>
<reference evidence="4" key="1">
    <citation type="journal article" date="2021" name="Nat. Commun.">
        <title>Genetic determinants of endophytism in the Arabidopsis root mycobiome.</title>
        <authorList>
            <person name="Mesny F."/>
            <person name="Miyauchi S."/>
            <person name="Thiergart T."/>
            <person name="Pickel B."/>
            <person name="Atanasova L."/>
            <person name="Karlsson M."/>
            <person name="Huettel B."/>
            <person name="Barry K.W."/>
            <person name="Haridas S."/>
            <person name="Chen C."/>
            <person name="Bauer D."/>
            <person name="Andreopoulos W."/>
            <person name="Pangilinan J."/>
            <person name="LaButti K."/>
            <person name="Riley R."/>
            <person name="Lipzen A."/>
            <person name="Clum A."/>
            <person name="Drula E."/>
            <person name="Henrissat B."/>
            <person name="Kohler A."/>
            <person name="Grigoriev I.V."/>
            <person name="Martin F.M."/>
            <person name="Hacquard S."/>
        </authorList>
    </citation>
    <scope>NUCLEOTIDE SEQUENCE</scope>
    <source>
        <strain evidence="4">MPI-CAGE-CH-0235</strain>
    </source>
</reference>
<dbReference type="InterPro" id="IPR051532">
    <property type="entry name" value="Ester_Hydrolysis_Enzymes"/>
</dbReference>
<dbReference type="OrthoDB" id="1046782at2759"/>
<dbReference type="Proteomes" id="UP000813444">
    <property type="component" value="Unassembled WGS sequence"/>
</dbReference>
<feature type="non-terminal residue" evidence="4">
    <location>
        <position position="829"/>
    </location>
</feature>
<protein>
    <recommendedName>
        <fullName evidence="3">SGNH hydrolase-type esterase domain-containing protein</fullName>
    </recommendedName>
</protein>
<dbReference type="Pfam" id="PF13472">
    <property type="entry name" value="Lipase_GDSL_2"/>
    <property type="match status" value="1"/>
</dbReference>
<evidence type="ECO:0000256" key="1">
    <source>
        <dbReference type="ARBA" id="ARBA00022729"/>
    </source>
</evidence>
<dbReference type="Gene3D" id="2.130.10.130">
    <property type="entry name" value="Integrin alpha, N-terminal"/>
    <property type="match status" value="2"/>
</dbReference>
<dbReference type="InterPro" id="IPR028994">
    <property type="entry name" value="Integrin_alpha_N"/>
</dbReference>
<keyword evidence="1" id="KW-0732">Signal</keyword>
<dbReference type="InterPro" id="IPR013830">
    <property type="entry name" value="SGNH_hydro"/>
</dbReference>
<evidence type="ECO:0000313" key="4">
    <source>
        <dbReference type="EMBL" id="KAH7303623.1"/>
    </source>
</evidence>
<feature type="compositionally biased region" description="Gly residues" evidence="2">
    <location>
        <begin position="794"/>
        <end position="810"/>
    </location>
</feature>